<dbReference type="InterPro" id="IPR028098">
    <property type="entry name" value="Glyco_trans_4-like_N"/>
</dbReference>
<name>A0ABN8X375_9GAMM</name>
<feature type="domain" description="Glycosyl transferase family 1" evidence="1">
    <location>
        <begin position="188"/>
        <end position="345"/>
    </location>
</feature>
<dbReference type="PANTHER" id="PTHR45947:SF3">
    <property type="entry name" value="SULFOQUINOVOSYL TRANSFERASE SQD2"/>
    <property type="match status" value="1"/>
</dbReference>
<dbReference type="InterPro" id="IPR050194">
    <property type="entry name" value="Glycosyltransferase_grp1"/>
</dbReference>
<dbReference type="SUPFAM" id="SSF53756">
    <property type="entry name" value="UDP-Glycosyltransferase/glycogen phosphorylase"/>
    <property type="match status" value="1"/>
</dbReference>
<sequence length="380" mass="42573">MKIIQVVSGIDNLAAGPSYTVPRLCEILGEKNCHVELHTLEPLPKSLGTAGYEIQAYRRTRLPIMGRFGLSPAMVSGLTRAAGSADIVHNHGLWLLPNLYAYQVARNKRIRFVVSPRGMLSSWALAHSKWKKRLVWHWKQQRALGAAACFHATAESELEDIRRLGFSAPVAVIPNGVDVPKAQRKPSQGLRRLLFLARIHKKKGVDILLNAWRRLEERHPHWELTIAGPDDGGYLDGMKQLAAALQLRRVEFTGPVYGEQKSSLLQSSDLYVLPTHSENFGMTVAEALAHGVPAVVTKGAPWQGLEDHRCGWWIDLSVDSLAACLDQAMRKGDRELRAMGERGRTWMLRQYSWSSVAEKMERTYAWLVYGGDRPAWVSCT</sequence>
<keyword evidence="4" id="KW-1185">Reference proteome</keyword>
<feature type="domain" description="Glycosyltransferase subfamily 4-like N-terminal" evidence="2">
    <location>
        <begin position="16"/>
        <end position="176"/>
    </location>
</feature>
<gene>
    <name evidence="3" type="ORF">MSZNOR_1306</name>
</gene>
<evidence type="ECO:0000313" key="4">
    <source>
        <dbReference type="Proteomes" id="UP001162030"/>
    </source>
</evidence>
<dbReference type="CDD" id="cd03821">
    <property type="entry name" value="GT4_Bme6-like"/>
    <property type="match status" value="1"/>
</dbReference>
<reference evidence="3 4" key="1">
    <citation type="submission" date="2023-03" db="EMBL/GenBank/DDBJ databases">
        <authorList>
            <person name="Pearce D."/>
        </authorList>
    </citation>
    <scope>NUCLEOTIDE SEQUENCE [LARGE SCALE GENOMIC DNA]</scope>
    <source>
        <strain evidence="3">Msz</strain>
    </source>
</reference>
<dbReference type="PANTHER" id="PTHR45947">
    <property type="entry name" value="SULFOQUINOVOSYL TRANSFERASE SQD2"/>
    <property type="match status" value="1"/>
</dbReference>
<dbReference type="EMBL" id="OX458333">
    <property type="protein sequence ID" value="CAI8785584.1"/>
    <property type="molecule type" value="Genomic_DNA"/>
</dbReference>
<dbReference type="InterPro" id="IPR001296">
    <property type="entry name" value="Glyco_trans_1"/>
</dbReference>
<accession>A0ABN8X375</accession>
<proteinExistence type="predicted"/>
<dbReference type="Pfam" id="PF00534">
    <property type="entry name" value="Glycos_transf_1"/>
    <property type="match status" value="1"/>
</dbReference>
<dbReference type="RefSeq" id="WP_317963779.1">
    <property type="nucleotide sequence ID" value="NZ_OX458333.1"/>
</dbReference>
<dbReference type="Gene3D" id="3.40.50.2000">
    <property type="entry name" value="Glycogen Phosphorylase B"/>
    <property type="match status" value="2"/>
</dbReference>
<dbReference type="Proteomes" id="UP001162030">
    <property type="component" value="Chromosome"/>
</dbReference>
<evidence type="ECO:0000313" key="3">
    <source>
        <dbReference type="EMBL" id="CAI8785584.1"/>
    </source>
</evidence>
<evidence type="ECO:0000259" key="1">
    <source>
        <dbReference type="Pfam" id="PF00534"/>
    </source>
</evidence>
<organism evidence="3 4">
    <name type="scientific">Methylocaldum szegediense</name>
    <dbReference type="NCBI Taxonomy" id="73780"/>
    <lineage>
        <taxon>Bacteria</taxon>
        <taxon>Pseudomonadati</taxon>
        <taxon>Pseudomonadota</taxon>
        <taxon>Gammaproteobacteria</taxon>
        <taxon>Methylococcales</taxon>
        <taxon>Methylococcaceae</taxon>
        <taxon>Methylocaldum</taxon>
    </lineage>
</organism>
<dbReference type="Pfam" id="PF13579">
    <property type="entry name" value="Glyco_trans_4_4"/>
    <property type="match status" value="1"/>
</dbReference>
<evidence type="ECO:0000259" key="2">
    <source>
        <dbReference type="Pfam" id="PF13579"/>
    </source>
</evidence>
<protein>
    <submittedName>
        <fullName evidence="3">Glycosyltransferase</fullName>
    </submittedName>
</protein>